<dbReference type="Gene3D" id="3.10.490.10">
    <property type="entry name" value="Gamma-glutamyl cyclotransferase-like"/>
    <property type="match status" value="1"/>
</dbReference>
<keyword evidence="2" id="KW-1185">Reference proteome</keyword>
<comment type="caution">
    <text evidence="1">The sequence shown here is derived from an EMBL/GenBank/DDBJ whole genome shotgun (WGS) entry which is preliminary data.</text>
</comment>
<dbReference type="OrthoDB" id="1044435at2759"/>
<evidence type="ECO:0000313" key="1">
    <source>
        <dbReference type="EMBL" id="PWY87018.1"/>
    </source>
</evidence>
<accession>A0A317WQ25</accession>
<dbReference type="GeneID" id="37119718"/>
<sequence length="145" mass="16416">MTPATLQGHKLYEIGPGSTPVMLPSSNPLDRVEGMLIFGLDADQRNAIYEKEGGLMELVNVQVDITQIDGLLLEHVILSRRVVDAGAFVWVGCRDYLIPMDKSAWPVDGFLDSQFYENICLSRRTVMMEWELKEMFMADFLENSL</sequence>
<reference evidence="1 2" key="1">
    <citation type="submission" date="2016-12" db="EMBL/GenBank/DDBJ databases">
        <title>The genomes of Aspergillus section Nigri reveals drivers in fungal speciation.</title>
        <authorList>
            <consortium name="DOE Joint Genome Institute"/>
            <person name="Vesth T.C."/>
            <person name="Nybo J."/>
            <person name="Theobald S."/>
            <person name="Brandl J."/>
            <person name="Frisvad J.C."/>
            <person name="Nielsen K.F."/>
            <person name="Lyhne E.K."/>
            <person name="Kogle M.E."/>
            <person name="Kuo A."/>
            <person name="Riley R."/>
            <person name="Clum A."/>
            <person name="Nolan M."/>
            <person name="Lipzen A."/>
            <person name="Salamov A."/>
            <person name="Henrissat B."/>
            <person name="Wiebenga A."/>
            <person name="De Vries R.P."/>
            <person name="Grigoriev I.V."/>
            <person name="Mortensen U.H."/>
            <person name="Andersen M.R."/>
            <person name="Baker S.E."/>
        </authorList>
    </citation>
    <scope>NUCLEOTIDE SEQUENCE [LARGE SCALE GENOMIC DNA]</scope>
    <source>
        <strain evidence="1 2">CBS 115572</strain>
    </source>
</reference>
<dbReference type="EMBL" id="MSFK01000014">
    <property type="protein sequence ID" value="PWY87018.1"/>
    <property type="molecule type" value="Genomic_DNA"/>
</dbReference>
<dbReference type="RefSeq" id="XP_025467226.1">
    <property type="nucleotide sequence ID" value="XM_025617575.1"/>
</dbReference>
<proteinExistence type="predicted"/>
<protein>
    <submittedName>
        <fullName evidence="1">Uncharacterized protein</fullName>
    </submittedName>
</protein>
<dbReference type="Proteomes" id="UP000246702">
    <property type="component" value="Unassembled WGS sequence"/>
</dbReference>
<evidence type="ECO:0000313" key="2">
    <source>
        <dbReference type="Proteomes" id="UP000246702"/>
    </source>
</evidence>
<name>A0A317WQ25_9EURO</name>
<gene>
    <name evidence="1" type="ORF">BO94DRAFT_65091</name>
</gene>
<organism evidence="1 2">
    <name type="scientific">Aspergillus sclerotioniger CBS 115572</name>
    <dbReference type="NCBI Taxonomy" id="1450535"/>
    <lineage>
        <taxon>Eukaryota</taxon>
        <taxon>Fungi</taxon>
        <taxon>Dikarya</taxon>
        <taxon>Ascomycota</taxon>
        <taxon>Pezizomycotina</taxon>
        <taxon>Eurotiomycetes</taxon>
        <taxon>Eurotiomycetidae</taxon>
        <taxon>Eurotiales</taxon>
        <taxon>Aspergillaceae</taxon>
        <taxon>Aspergillus</taxon>
        <taxon>Aspergillus subgen. Circumdati</taxon>
    </lineage>
</organism>
<dbReference type="AlphaFoldDB" id="A0A317WQ25"/>